<evidence type="ECO:0000256" key="1">
    <source>
        <dbReference type="ARBA" id="ARBA00006135"/>
    </source>
</evidence>
<organism evidence="4 5">
    <name type="scientific">Croceibacterium salegens</name>
    <dbReference type="NCBI Taxonomy" id="1737568"/>
    <lineage>
        <taxon>Bacteria</taxon>
        <taxon>Pseudomonadati</taxon>
        <taxon>Pseudomonadota</taxon>
        <taxon>Alphaproteobacteria</taxon>
        <taxon>Sphingomonadales</taxon>
        <taxon>Erythrobacteraceae</taxon>
        <taxon>Croceibacterium</taxon>
    </lineage>
</organism>
<evidence type="ECO:0000256" key="2">
    <source>
        <dbReference type="ARBA" id="ARBA00022729"/>
    </source>
</evidence>
<dbReference type="InterPro" id="IPR010258">
    <property type="entry name" value="Conjugal_tfr_TrbG/VirB9/CagX"/>
</dbReference>
<reference evidence="4 5" key="1">
    <citation type="submission" date="2019-12" db="EMBL/GenBank/DDBJ databases">
        <title>Genomic-based taxomic classification of the family Erythrobacteraceae.</title>
        <authorList>
            <person name="Xu L."/>
        </authorList>
    </citation>
    <scope>NUCLEOTIDE SEQUENCE [LARGE SCALE GENOMIC DNA]</scope>
    <source>
        <strain evidence="4 5">MCCC 1K01500</strain>
    </source>
</reference>
<dbReference type="OrthoDB" id="7390264at2"/>
<keyword evidence="5" id="KW-1185">Reference proteome</keyword>
<dbReference type="AlphaFoldDB" id="A0A6I4SSL1"/>
<feature type="signal peptide" evidence="3">
    <location>
        <begin position="1"/>
        <end position="22"/>
    </location>
</feature>
<dbReference type="Gene3D" id="2.60.40.2500">
    <property type="match status" value="1"/>
</dbReference>
<gene>
    <name evidence="4" type="ORF">GRI89_00135</name>
</gene>
<dbReference type="EMBL" id="WTYM01000015">
    <property type="protein sequence ID" value="MXO57956.1"/>
    <property type="molecule type" value="Genomic_DNA"/>
</dbReference>
<dbReference type="RefSeq" id="WP_159791254.1">
    <property type="nucleotide sequence ID" value="NZ_WTYM01000015.1"/>
</dbReference>
<protein>
    <submittedName>
        <fullName evidence="4">Type VI secretion protein</fullName>
    </submittedName>
</protein>
<dbReference type="Proteomes" id="UP000433652">
    <property type="component" value="Unassembled WGS sequence"/>
</dbReference>
<dbReference type="Pfam" id="PF03524">
    <property type="entry name" value="CagX"/>
    <property type="match status" value="1"/>
</dbReference>
<accession>A0A6I4SSL1</accession>
<comment type="similarity">
    <text evidence="1">Belongs to the TrbG/VirB9 family.</text>
</comment>
<dbReference type="InterPro" id="IPR033645">
    <property type="entry name" value="VirB9/CagX/TrbG_C"/>
</dbReference>
<dbReference type="InterPro" id="IPR038161">
    <property type="entry name" value="VirB9/CagX/TrbG_C_sf"/>
</dbReference>
<name>A0A6I4SSL1_9SPHN</name>
<evidence type="ECO:0000313" key="5">
    <source>
        <dbReference type="Proteomes" id="UP000433652"/>
    </source>
</evidence>
<comment type="caution">
    <text evidence="4">The sequence shown here is derived from an EMBL/GenBank/DDBJ whole genome shotgun (WGS) entry which is preliminary data.</text>
</comment>
<proteinExistence type="inferred from homology"/>
<feature type="chain" id="PRO_5026093023" evidence="3">
    <location>
        <begin position="23"/>
        <end position="258"/>
    </location>
</feature>
<dbReference type="CDD" id="cd06911">
    <property type="entry name" value="VirB9_CagX_TrbG"/>
    <property type="match status" value="1"/>
</dbReference>
<evidence type="ECO:0000313" key="4">
    <source>
        <dbReference type="EMBL" id="MXO57956.1"/>
    </source>
</evidence>
<evidence type="ECO:0000256" key="3">
    <source>
        <dbReference type="SAM" id="SignalP"/>
    </source>
</evidence>
<keyword evidence="2 3" id="KW-0732">Signal</keyword>
<sequence>MTRLLPATAAVALVSLAAPLHAEDPRLVSRLYDETQVVRVDGRANVQTTIRFGDDELIENVAIGDSQAWQVTPNKRANLLFVKPLADRAVTNMTVITNEHTYLFDLMANPKNESPLYVLSFTYPTPINPTPKGVAPVDGPNEVELAAASDAQAIVDPAELNFAWDKTGDRNLMPARIYDDGTATFLAWPAGEPVPAILMKDKAGTEGPVNYAVRGDVIVIEGVPKKLILRSGKDMATLQNNGPARPIQALARLDEVKQ</sequence>